<protein>
    <recommendedName>
        <fullName evidence="7">Oxidative stress 3</fullName>
    </recommendedName>
</protein>
<dbReference type="STRING" id="3702.A8MS05"/>
<reference evidence="6" key="2">
    <citation type="journal article" date="2017" name="Plant J.">
        <title>Araport11: a complete reannotation of the Arabidopsis thaliana reference genome.</title>
        <authorList>
            <person name="Cheng C.Y."/>
            <person name="Krishnakumar V."/>
            <person name="Chan A.P."/>
            <person name="Thibaud-Nissen F."/>
            <person name="Schobel S."/>
            <person name="Town C.D."/>
        </authorList>
    </citation>
    <scope>GENOME REANNOTATION</scope>
    <source>
        <strain evidence="6">cv. Columbia</strain>
    </source>
</reference>
<dbReference type="Araport" id="AT4G26288"/>
<feature type="region of interest" description="Disordered" evidence="3">
    <location>
        <begin position="130"/>
        <end position="155"/>
    </location>
</feature>
<name>A8MS05_ARATH</name>
<proteinExistence type="predicted"/>
<feature type="region of interest" description="Disordered" evidence="3">
    <location>
        <begin position="1"/>
        <end position="60"/>
    </location>
</feature>
<dbReference type="OMA" id="MKATRTS"/>
<evidence type="ECO:0000256" key="1">
    <source>
        <dbReference type="ARBA" id="ARBA00004123"/>
    </source>
</evidence>
<dbReference type="Proteomes" id="UP000006548">
    <property type="component" value="Chromosome 4"/>
</dbReference>
<dbReference type="PANTHER" id="PTHR33172:SF106">
    <property type="entry name" value="OXIDATIVE STRESS 3"/>
    <property type="match status" value="1"/>
</dbReference>
<dbReference type="PANTHER" id="PTHR33172">
    <property type="entry name" value="OS08G0516900 PROTEIN"/>
    <property type="match status" value="1"/>
</dbReference>
<dbReference type="TAIR" id="AT4G26288"/>
<evidence type="ECO:0000313" key="4">
    <source>
        <dbReference type="Araport" id="AT4G26288"/>
    </source>
</evidence>
<dbReference type="PaxDb" id="3702-AT4G26288.1"/>
<sequence>MNIRDGNLISTTKEEEGVIGVSGSSAKVSSSSSISMCSSDLTEDASSSSSSSSSSSNGPFDDLSDLISQLPIIQVKKGGLSKYYKGKSQSFTSLANVTSLQDLVKRGSRTKSCCKRDYFYGPKATISMKATRTSSKHSNSRLTFKPFHDSPKSVQ</sequence>
<feature type="compositionally biased region" description="Low complexity" evidence="3">
    <location>
        <begin position="22"/>
        <end position="39"/>
    </location>
</feature>
<dbReference type="KEGG" id="ath:AT4G26288"/>
<keyword evidence="2" id="KW-0539">Nucleus</keyword>
<dbReference type="HOGENOM" id="CLU_082868_2_1_1"/>
<organism evidence="5 6">
    <name type="scientific">Arabidopsis thaliana</name>
    <name type="common">Mouse-ear cress</name>
    <dbReference type="NCBI Taxonomy" id="3702"/>
    <lineage>
        <taxon>Eukaryota</taxon>
        <taxon>Viridiplantae</taxon>
        <taxon>Streptophyta</taxon>
        <taxon>Embryophyta</taxon>
        <taxon>Tracheophyta</taxon>
        <taxon>Spermatophyta</taxon>
        <taxon>Magnoliopsida</taxon>
        <taxon>eudicotyledons</taxon>
        <taxon>Gunneridae</taxon>
        <taxon>Pentapetalae</taxon>
        <taxon>rosids</taxon>
        <taxon>malvids</taxon>
        <taxon>Brassicales</taxon>
        <taxon>Brassicaceae</taxon>
        <taxon>Camelineae</taxon>
        <taxon>Arabidopsis</taxon>
    </lineage>
</organism>
<dbReference type="RefSeq" id="NP_001078449.1">
    <property type="nucleotide sequence ID" value="NM_001084980.2"/>
</dbReference>
<dbReference type="AlphaFoldDB" id="A8MS05"/>
<feature type="compositionally biased region" description="Low complexity" evidence="3">
    <location>
        <begin position="46"/>
        <end position="56"/>
    </location>
</feature>
<dbReference type="GeneID" id="5008166"/>
<dbReference type="GO" id="GO:0005634">
    <property type="term" value="C:nucleus"/>
    <property type="evidence" value="ECO:0007669"/>
    <property type="project" value="UniProtKB-SubCell"/>
</dbReference>
<comment type="subcellular location">
    <subcellularLocation>
        <location evidence="1">Nucleus</location>
    </subcellularLocation>
</comment>
<accession>A8MS05</accession>
<dbReference type="GO" id="GO:0006979">
    <property type="term" value="P:response to oxidative stress"/>
    <property type="evidence" value="ECO:0007669"/>
    <property type="project" value="UniProtKB-ARBA"/>
</dbReference>
<evidence type="ECO:0000313" key="5">
    <source>
        <dbReference type="EMBL" id="AEE85180.1"/>
    </source>
</evidence>
<dbReference type="eggNOG" id="KOG4210">
    <property type="taxonomic scope" value="Eukaryota"/>
</dbReference>
<keyword evidence="6" id="KW-1185">Reference proteome</keyword>
<evidence type="ECO:0000313" key="6">
    <source>
        <dbReference type="Proteomes" id="UP000006548"/>
    </source>
</evidence>
<dbReference type="PhylomeDB" id="A8MS05"/>
<feature type="compositionally biased region" description="Basic and acidic residues" evidence="3">
    <location>
        <begin position="146"/>
        <end position="155"/>
    </location>
</feature>
<evidence type="ECO:0008006" key="7">
    <source>
        <dbReference type="Google" id="ProtNLM"/>
    </source>
</evidence>
<dbReference type="EMBL" id="CP002687">
    <property type="protein sequence ID" value="AEE85180.1"/>
    <property type="molecule type" value="Genomic_DNA"/>
</dbReference>
<evidence type="ECO:0000256" key="3">
    <source>
        <dbReference type="SAM" id="MobiDB-lite"/>
    </source>
</evidence>
<gene>
    <name evidence="4 5" type="ordered locus">At4g26288</name>
</gene>
<dbReference type="InterPro" id="IPR051992">
    <property type="entry name" value="OxStress_Response_Reg"/>
</dbReference>
<dbReference type="ExpressionAtlas" id="A8MS05">
    <property type="expression patterns" value="baseline and differential"/>
</dbReference>
<evidence type="ECO:0000256" key="2">
    <source>
        <dbReference type="ARBA" id="ARBA00023242"/>
    </source>
</evidence>
<dbReference type="InParanoid" id="A8MS05"/>
<reference evidence="5 6" key="1">
    <citation type="journal article" date="1999" name="Nature">
        <title>Sequence and analysis of chromosome 4 of the plant Arabidopsis thaliana.</title>
        <authorList>
            <consortium name="EU"/>
            <consortium name="CSHL and WU Arabidopsis Sequencing Project"/>
            <person name="Mayer K."/>
            <person name="Schuller C."/>
            <person name="Wambutt R."/>
            <person name="Murphy G."/>
            <person name="Volckaert G."/>
            <person name="Pohl T."/>
            <person name="Dusterhoft A."/>
            <person name="Stiekema W."/>
            <person name="Entian K.D."/>
            <person name="Terryn N."/>
            <person name="Harris B."/>
            <person name="Ansorge W."/>
            <person name="Brandt P."/>
            <person name="Grivell L."/>
            <person name="Rieger M."/>
            <person name="Weichselgartner M."/>
            <person name="de Simone V."/>
            <person name="Obermaier B."/>
            <person name="Mache R."/>
            <person name="Muller M."/>
            <person name="Kreis M."/>
            <person name="Delseny M."/>
            <person name="Puigdomenech P."/>
            <person name="Watson M."/>
            <person name="Schmidtheini T."/>
            <person name="Reichert B."/>
            <person name="Portatelle D."/>
            <person name="Perez-Alonso M."/>
            <person name="Boutry M."/>
            <person name="Bancroft I."/>
            <person name="Vos P."/>
            <person name="Hoheisel J."/>
            <person name="Zimmermann W."/>
            <person name="Wedler H."/>
            <person name="Ridley P."/>
            <person name="Langham S.A."/>
            <person name="McCullagh B."/>
            <person name="Bilham L."/>
            <person name="Robben J."/>
            <person name="Van der Schueren J."/>
            <person name="Grymonprez B."/>
            <person name="Chuang Y.J."/>
            <person name="Vandenbussche F."/>
            <person name="Braeken M."/>
            <person name="Weltjens I."/>
            <person name="Voet M."/>
            <person name="Bastiaens I."/>
            <person name="Aert R."/>
            <person name="Defoor E."/>
            <person name="Weitzenegger T."/>
            <person name="Bothe G."/>
            <person name="Ramsperger U."/>
            <person name="Hilbert H."/>
            <person name="Braun M."/>
            <person name="Holzer E."/>
            <person name="Brandt A."/>
            <person name="Peters S."/>
            <person name="van Staveren M."/>
            <person name="Dirske W."/>
            <person name="Mooijman P."/>
            <person name="Klein Lankhorst R."/>
            <person name="Rose M."/>
            <person name="Hauf J."/>
            <person name="Kotter P."/>
            <person name="Berneiser S."/>
            <person name="Hempel S."/>
            <person name="Feldpausch M."/>
            <person name="Lamberth S."/>
            <person name="Van den Daele H."/>
            <person name="De Keyser A."/>
            <person name="Buysshaert C."/>
            <person name="Gielen J."/>
            <person name="Villarroel R."/>
            <person name="De Clercq R."/>
            <person name="Van Montagu M."/>
            <person name="Rogers J."/>
            <person name="Cronin A."/>
            <person name="Quail M."/>
            <person name="Bray-Allen S."/>
            <person name="Clark L."/>
            <person name="Doggett J."/>
            <person name="Hall S."/>
            <person name="Kay M."/>
            <person name="Lennard N."/>
            <person name="McLay K."/>
            <person name="Mayes R."/>
            <person name="Pettett A."/>
            <person name="Rajandream M.A."/>
            <person name="Lyne M."/>
            <person name="Benes V."/>
            <person name="Rechmann S."/>
            <person name="Borkova D."/>
            <person name="Blocker H."/>
            <person name="Scharfe M."/>
            <person name="Grimm M."/>
            <person name="Lohnert T.H."/>
            <person name="Dose S."/>
            <person name="de Haan M."/>
            <person name="Maarse A."/>
            <person name="Schafer M."/>
            <person name="Muller-Auer S."/>
            <person name="Gabel C."/>
            <person name="Fuchs M."/>
            <person name="Fartmann B."/>
            <person name="Granderath K."/>
            <person name="Dauner D."/>
            <person name="Herzl A."/>
            <person name="Neumann S."/>
            <person name="Argiriou A."/>
            <person name="Vitale D."/>
            <person name="Liguori R."/>
            <person name="Piravandi E."/>
            <person name="Massenet O."/>
            <person name="Quigley F."/>
            <person name="Clabauld G."/>
            <person name="Mundlein A."/>
            <person name="Felber R."/>
            <person name="Schnabl S."/>
            <person name="Hiller R."/>
            <person name="Schmidt W."/>
            <person name="Lecharny A."/>
            <person name="Aubourg S."/>
            <person name="Chefdor F."/>
            <person name="Cooke R."/>
            <person name="Berger C."/>
            <person name="Montfort A."/>
            <person name="Casacuberta E."/>
            <person name="Gibbons T."/>
            <person name="Weber N."/>
            <person name="Vandenbol M."/>
            <person name="Bargues M."/>
            <person name="Terol J."/>
            <person name="Torres A."/>
            <person name="Perez-Perez A."/>
            <person name="Purnelle B."/>
            <person name="Bent E."/>
            <person name="Johnson S."/>
            <person name="Tacon D."/>
            <person name="Jesse T."/>
            <person name="Heijnen L."/>
            <person name="Schwarz S."/>
            <person name="Scholler P."/>
            <person name="Heber S."/>
            <person name="Francs P."/>
            <person name="Bielke C."/>
            <person name="Frishman D."/>
            <person name="Haase D."/>
            <person name="Lemcke K."/>
            <person name="Mewes H.W."/>
            <person name="Stocker S."/>
            <person name="Zaccaria P."/>
            <person name="Bevan M."/>
            <person name="Wilson R.K."/>
            <person name="de la Bastide M."/>
            <person name="Habermann K."/>
            <person name="Parnell L."/>
            <person name="Dedhia N."/>
            <person name="Gnoj L."/>
            <person name="Schutz K."/>
            <person name="Huang E."/>
            <person name="Spiegel L."/>
            <person name="Sehkon M."/>
            <person name="Murray J."/>
            <person name="Sheet P."/>
            <person name="Cordes M."/>
            <person name="Abu-Threideh J."/>
            <person name="Stoneking T."/>
            <person name="Kalicki J."/>
            <person name="Graves T."/>
            <person name="Harmon G."/>
            <person name="Edwards J."/>
            <person name="Latreille P."/>
            <person name="Courtney L."/>
            <person name="Cloud J."/>
            <person name="Abbott A."/>
            <person name="Scott K."/>
            <person name="Johnson D."/>
            <person name="Minx P."/>
            <person name="Bentley D."/>
            <person name="Fulton B."/>
            <person name="Miller N."/>
            <person name="Greco T."/>
            <person name="Kemp K."/>
            <person name="Kramer J."/>
            <person name="Fulton L."/>
            <person name="Mardis E."/>
            <person name="Dante M."/>
            <person name="Pepin K."/>
            <person name="Hillier L."/>
            <person name="Nelson J."/>
            <person name="Spieth J."/>
            <person name="Ryan E."/>
            <person name="Andrews S."/>
            <person name="Geisel C."/>
            <person name="Layman D."/>
            <person name="Du H."/>
            <person name="Ali J."/>
            <person name="Berghoff A."/>
            <person name="Jones K."/>
            <person name="Drone K."/>
            <person name="Cotton M."/>
            <person name="Joshu C."/>
            <person name="Antonoiu B."/>
            <person name="Zidanic M."/>
            <person name="Strong C."/>
            <person name="Sun H."/>
            <person name="Lamar B."/>
            <person name="Yordan C."/>
            <person name="Ma P."/>
            <person name="Zhong J."/>
            <person name="Preston R."/>
            <person name="Vil D."/>
            <person name="Shekher M."/>
            <person name="Matero A."/>
            <person name="Shah R."/>
            <person name="Swaby I.K."/>
            <person name="O'Shaughnessy A."/>
            <person name="Rodriguez M."/>
            <person name="Hoffmann J."/>
            <person name="Till S."/>
            <person name="Granat S."/>
            <person name="Shohdy N."/>
            <person name="Hasegawa A."/>
            <person name="Hameed A."/>
            <person name="Lodhi M."/>
            <person name="Johnson A."/>
            <person name="Chen E."/>
            <person name="Marra M."/>
            <person name="Martienssen R."/>
            <person name="McCombie W.R."/>
        </authorList>
    </citation>
    <scope>NUCLEOTIDE SEQUENCE [LARGE SCALE GENOMIC DNA]</scope>
    <source>
        <strain evidence="6">cv. Columbia</strain>
    </source>
</reference>